<evidence type="ECO:0000313" key="3">
    <source>
        <dbReference type="Proteomes" id="UP000054359"/>
    </source>
</evidence>
<keyword evidence="3" id="KW-1185">Reference proteome</keyword>
<reference evidence="2 3" key="1">
    <citation type="submission" date="2013-11" db="EMBL/GenBank/DDBJ databases">
        <title>Genome sequencing of Stegodyphus mimosarum.</title>
        <authorList>
            <person name="Bechsgaard J."/>
        </authorList>
    </citation>
    <scope>NUCLEOTIDE SEQUENCE [LARGE SCALE GENOMIC DNA]</scope>
</reference>
<gene>
    <name evidence="2" type="ORF">X975_26267</name>
</gene>
<organism evidence="2 3">
    <name type="scientific">Stegodyphus mimosarum</name>
    <name type="common">African social velvet spider</name>
    <dbReference type="NCBI Taxonomy" id="407821"/>
    <lineage>
        <taxon>Eukaryota</taxon>
        <taxon>Metazoa</taxon>
        <taxon>Ecdysozoa</taxon>
        <taxon>Arthropoda</taxon>
        <taxon>Chelicerata</taxon>
        <taxon>Arachnida</taxon>
        <taxon>Araneae</taxon>
        <taxon>Araneomorphae</taxon>
        <taxon>Entelegynae</taxon>
        <taxon>Eresoidea</taxon>
        <taxon>Eresidae</taxon>
        <taxon>Stegodyphus</taxon>
    </lineage>
</organism>
<evidence type="ECO:0000259" key="1">
    <source>
        <dbReference type="Pfam" id="PF13843"/>
    </source>
</evidence>
<dbReference type="PANTHER" id="PTHR46599:SF6">
    <property type="entry name" value="DUAL SPECIFICITY PHOSPHATASE 26"/>
    <property type="match status" value="1"/>
</dbReference>
<feature type="non-terminal residue" evidence="2">
    <location>
        <position position="190"/>
    </location>
</feature>
<protein>
    <submittedName>
        <fullName evidence="2">PiggyBac transposable element-derived protein 4</fullName>
    </submittedName>
</protein>
<proteinExistence type="predicted"/>
<dbReference type="Proteomes" id="UP000054359">
    <property type="component" value="Unassembled WGS sequence"/>
</dbReference>
<sequence length="190" mass="22165">MFEKFVKNCQKSYHVGEYVTLDEKLESFRGRCSFWQYMPKKPARYGLKIFALVDSRTFYTFNMEIYAGQQPDGPYKTDNSSCEIAKRMLAPLHNSGRNVTTDNWYTSYELANYLLKHKISIVGTMRKNKKVIPPEFVSHKNREVCTTLFGFQKDIMILSYMAKKNKCVNLLSTMHNDNHIDESTGDLKKP</sequence>
<dbReference type="InterPro" id="IPR029526">
    <property type="entry name" value="PGBD"/>
</dbReference>
<accession>A0A087TYV4</accession>
<dbReference type="OrthoDB" id="6430771at2759"/>
<name>A0A087TYV4_STEMI</name>
<dbReference type="EMBL" id="KK117373">
    <property type="protein sequence ID" value="KFM70293.1"/>
    <property type="molecule type" value="Genomic_DNA"/>
</dbReference>
<dbReference type="OMA" id="RITMVET"/>
<feature type="domain" description="PiggyBac transposable element-derived protein" evidence="1">
    <location>
        <begin position="1"/>
        <end position="181"/>
    </location>
</feature>
<dbReference type="STRING" id="407821.A0A087TYV4"/>
<evidence type="ECO:0000313" key="2">
    <source>
        <dbReference type="EMBL" id="KFM70293.1"/>
    </source>
</evidence>
<dbReference type="PANTHER" id="PTHR46599">
    <property type="entry name" value="PIGGYBAC TRANSPOSABLE ELEMENT-DERIVED PROTEIN 4"/>
    <property type="match status" value="1"/>
</dbReference>
<dbReference type="AlphaFoldDB" id="A0A087TYV4"/>
<dbReference type="Pfam" id="PF13843">
    <property type="entry name" value="DDE_Tnp_1_7"/>
    <property type="match status" value="1"/>
</dbReference>